<dbReference type="Pfam" id="PF02518">
    <property type="entry name" value="HATPase_c"/>
    <property type="match status" value="1"/>
</dbReference>
<feature type="compositionally biased region" description="Low complexity" evidence="3">
    <location>
        <begin position="516"/>
        <end position="525"/>
    </location>
</feature>
<dbReference type="InterPro" id="IPR036890">
    <property type="entry name" value="HATPase_C_sf"/>
</dbReference>
<dbReference type="Gene3D" id="3.30.230.10">
    <property type="match status" value="1"/>
</dbReference>
<reference evidence="5" key="1">
    <citation type="journal article" date="2020" name="Stud. Mycol.">
        <title>101 Dothideomycetes genomes: a test case for predicting lifestyles and emergence of pathogens.</title>
        <authorList>
            <person name="Haridas S."/>
            <person name="Albert R."/>
            <person name="Binder M."/>
            <person name="Bloem J."/>
            <person name="Labutti K."/>
            <person name="Salamov A."/>
            <person name="Andreopoulos B."/>
            <person name="Baker S."/>
            <person name="Barry K."/>
            <person name="Bills G."/>
            <person name="Bluhm B."/>
            <person name="Cannon C."/>
            <person name="Castanera R."/>
            <person name="Culley D."/>
            <person name="Daum C."/>
            <person name="Ezra D."/>
            <person name="Gonzalez J."/>
            <person name="Henrissat B."/>
            <person name="Kuo A."/>
            <person name="Liang C."/>
            <person name="Lipzen A."/>
            <person name="Lutzoni F."/>
            <person name="Magnuson J."/>
            <person name="Mondo S."/>
            <person name="Nolan M."/>
            <person name="Ohm R."/>
            <person name="Pangilinan J."/>
            <person name="Park H.-J."/>
            <person name="Ramirez L."/>
            <person name="Alfaro M."/>
            <person name="Sun H."/>
            <person name="Tritt A."/>
            <person name="Yoshinaga Y."/>
            <person name="Zwiers L.-H."/>
            <person name="Turgeon B."/>
            <person name="Goodwin S."/>
            <person name="Spatafora J."/>
            <person name="Crous P."/>
            <person name="Grigoriev I."/>
        </authorList>
    </citation>
    <scope>NUCLEOTIDE SEQUENCE</scope>
    <source>
        <strain evidence="5">CBS 480.64</strain>
    </source>
</reference>
<dbReference type="GO" id="GO:0005524">
    <property type="term" value="F:ATP binding"/>
    <property type="evidence" value="ECO:0007669"/>
    <property type="project" value="InterPro"/>
</dbReference>
<dbReference type="AlphaFoldDB" id="A0A6A7BW79"/>
<protein>
    <recommendedName>
        <fullName evidence="4">DNA mismatch repair protein S5 domain-containing protein</fullName>
    </recommendedName>
</protein>
<dbReference type="EMBL" id="MU006003">
    <property type="protein sequence ID" value="KAF2858748.1"/>
    <property type="molecule type" value="Genomic_DNA"/>
</dbReference>
<dbReference type="InterPro" id="IPR002099">
    <property type="entry name" value="MutL/Mlh/PMS"/>
</dbReference>
<gene>
    <name evidence="5" type="ORF">K470DRAFT_259465</name>
</gene>
<feature type="compositionally biased region" description="Basic and acidic residues" evidence="3">
    <location>
        <begin position="506"/>
        <end position="515"/>
    </location>
</feature>
<evidence type="ECO:0000256" key="3">
    <source>
        <dbReference type="SAM" id="MobiDB-lite"/>
    </source>
</evidence>
<dbReference type="SUPFAM" id="SSF55874">
    <property type="entry name" value="ATPase domain of HSP90 chaperone/DNA topoisomerase II/histidine kinase"/>
    <property type="match status" value="1"/>
</dbReference>
<keyword evidence="2" id="KW-0227">DNA damage</keyword>
<dbReference type="Pfam" id="PF01119">
    <property type="entry name" value="DNA_mis_repair"/>
    <property type="match status" value="1"/>
</dbReference>
<dbReference type="PANTHER" id="PTHR10073:SF41">
    <property type="entry name" value="MISMATCH REPAIR PROTEIN, PUTATIVE (AFU_ORTHOLOGUE AFUA_8G05820)-RELATED"/>
    <property type="match status" value="1"/>
</dbReference>
<dbReference type="GO" id="GO:0140664">
    <property type="term" value="F:ATP-dependent DNA damage sensor activity"/>
    <property type="evidence" value="ECO:0007669"/>
    <property type="project" value="InterPro"/>
</dbReference>
<dbReference type="GO" id="GO:0006298">
    <property type="term" value="P:mismatch repair"/>
    <property type="evidence" value="ECO:0007669"/>
    <property type="project" value="InterPro"/>
</dbReference>
<dbReference type="InterPro" id="IPR013507">
    <property type="entry name" value="DNA_mismatch_S5_2-like"/>
</dbReference>
<comment type="similarity">
    <text evidence="1">Belongs to the DNA mismatch repair MutL/HexB family.</text>
</comment>
<evidence type="ECO:0000259" key="4">
    <source>
        <dbReference type="SMART" id="SM01340"/>
    </source>
</evidence>
<dbReference type="FunFam" id="3.30.565.10:FF:000017">
    <property type="entry name" value="PMS1 homolog 1, mismatch repair system component"/>
    <property type="match status" value="1"/>
</dbReference>
<dbReference type="Gene3D" id="3.30.565.10">
    <property type="entry name" value="Histidine kinase-like ATPase, C-terminal domain"/>
    <property type="match status" value="1"/>
</dbReference>
<accession>A0A6A7BW79</accession>
<name>A0A6A7BW79_9PEZI</name>
<dbReference type="PANTHER" id="PTHR10073">
    <property type="entry name" value="DNA MISMATCH REPAIR PROTEIN MLH, PMS, MUTL"/>
    <property type="match status" value="1"/>
</dbReference>
<dbReference type="InterPro" id="IPR003594">
    <property type="entry name" value="HATPase_dom"/>
</dbReference>
<dbReference type="InterPro" id="IPR020568">
    <property type="entry name" value="Ribosomal_Su5_D2-typ_SF"/>
</dbReference>
<sequence length="797" mass="87246">MVIHKLEDSTIRTIGASQVITDPAAVVKELIDNAIDAHASVITVEVHNNTLDTIQVRDNGHGIAPEDRPLAARPNCTSKISSIDHLRSIGGTFLGFRGQALASIAELSGSITLSTRVEGEPVAAVLHIDERGEVVTETRASLPVGTLVKVTDLLKSNPVRRQLALKNREKCLKKIKHVLLSYAFARPTIRVSLKVLKAPKDKNNWMYAPKVNGTIKDVALKIVGSACVQQCITFDVEENGYAVRTLLPSRDAQVDKVSGIGAFVSIDGRPVSCARGTIKQAVKLFRDSLKSANPTFKGIKEPFLYLNITCPSAVYDANVEPAKDEVLFEDTDAVIAIIGKVFESVYSEKDTAALSGDEMLIDDKIDLPSKFRANMSECPEEELDITTNRLSSGSTATLTGATPPPSSDIQNVPILFSRPDQMPTPISSPPHQPTGDFHPSNYVPPIKLARDGRIIDYSASQSLMPPPPSPTRPSAIAAERTSPSHQQIQYGQEDNIPLHTMPDITQRPRNEREQRPSPVSRPRPSNLMLSDDQPRSKRPRRDLDKPRPLSPPRNNRTIRDFLAQREPSLPTTALPTTPTHIEDQTSDQPTVTVTPEILSGRGFIPASELPALEARMEHPTRNENPAVEEHIPNEQNLIGVQIGPPVRRKTRVRSALEGLGHREHDAPDNKVEILPLDDPSTLRQPSGGKLRTPEGGCSVGKRRVKSGNLPLERIPTGQGTVNLRLRIGVSLEEIGGLEEEEGEMRIVLTEREVESIVVRLRALLGDCVEAGRDVRAFVRDEVAERGLVVREEILDGG</sequence>
<dbReference type="GO" id="GO:0032389">
    <property type="term" value="C:MutLalpha complex"/>
    <property type="evidence" value="ECO:0007669"/>
    <property type="project" value="TreeGrafter"/>
</dbReference>
<dbReference type="OrthoDB" id="10263226at2759"/>
<feature type="region of interest" description="Disordered" evidence="3">
    <location>
        <begin position="458"/>
        <end position="590"/>
    </location>
</feature>
<dbReference type="InterPro" id="IPR038973">
    <property type="entry name" value="MutL/Mlh/Pms-like"/>
</dbReference>
<evidence type="ECO:0000256" key="2">
    <source>
        <dbReference type="ARBA" id="ARBA00022763"/>
    </source>
</evidence>
<dbReference type="SMART" id="SM01340">
    <property type="entry name" value="DNA_mis_repair"/>
    <property type="match status" value="1"/>
</dbReference>
<dbReference type="GO" id="GO:0061982">
    <property type="term" value="P:meiosis I cell cycle process"/>
    <property type="evidence" value="ECO:0007669"/>
    <property type="project" value="UniProtKB-ARBA"/>
</dbReference>
<dbReference type="NCBIfam" id="TIGR00585">
    <property type="entry name" value="mutl"/>
    <property type="match status" value="1"/>
</dbReference>
<dbReference type="GO" id="GO:0016887">
    <property type="term" value="F:ATP hydrolysis activity"/>
    <property type="evidence" value="ECO:0007669"/>
    <property type="project" value="InterPro"/>
</dbReference>
<keyword evidence="6" id="KW-1185">Reference proteome</keyword>
<evidence type="ECO:0000256" key="1">
    <source>
        <dbReference type="ARBA" id="ARBA00006082"/>
    </source>
</evidence>
<organism evidence="5 6">
    <name type="scientific">Piedraia hortae CBS 480.64</name>
    <dbReference type="NCBI Taxonomy" id="1314780"/>
    <lineage>
        <taxon>Eukaryota</taxon>
        <taxon>Fungi</taxon>
        <taxon>Dikarya</taxon>
        <taxon>Ascomycota</taxon>
        <taxon>Pezizomycotina</taxon>
        <taxon>Dothideomycetes</taxon>
        <taxon>Dothideomycetidae</taxon>
        <taxon>Capnodiales</taxon>
        <taxon>Piedraiaceae</taxon>
        <taxon>Piedraia</taxon>
    </lineage>
</organism>
<feature type="compositionally biased region" description="Polar residues" evidence="3">
    <location>
        <begin position="481"/>
        <end position="492"/>
    </location>
</feature>
<dbReference type="CDD" id="cd16926">
    <property type="entry name" value="HATPase_MutL-MLH-PMS-like"/>
    <property type="match status" value="1"/>
</dbReference>
<proteinExistence type="inferred from homology"/>
<dbReference type="SUPFAM" id="SSF54211">
    <property type="entry name" value="Ribosomal protein S5 domain 2-like"/>
    <property type="match status" value="1"/>
</dbReference>
<dbReference type="Proteomes" id="UP000799421">
    <property type="component" value="Unassembled WGS sequence"/>
</dbReference>
<feature type="compositionally biased region" description="Low complexity" evidence="3">
    <location>
        <begin position="567"/>
        <end position="579"/>
    </location>
</feature>
<dbReference type="GO" id="GO:0030983">
    <property type="term" value="F:mismatched DNA binding"/>
    <property type="evidence" value="ECO:0007669"/>
    <property type="project" value="InterPro"/>
</dbReference>
<feature type="region of interest" description="Disordered" evidence="3">
    <location>
        <begin position="422"/>
        <end position="445"/>
    </location>
</feature>
<evidence type="ECO:0000313" key="6">
    <source>
        <dbReference type="Proteomes" id="UP000799421"/>
    </source>
</evidence>
<feature type="region of interest" description="Disordered" evidence="3">
    <location>
        <begin position="670"/>
        <end position="695"/>
    </location>
</feature>
<dbReference type="InterPro" id="IPR014721">
    <property type="entry name" value="Ribsml_uS5_D2-typ_fold_subgr"/>
</dbReference>
<feature type="domain" description="DNA mismatch repair protein S5" evidence="4">
    <location>
        <begin position="219"/>
        <end position="347"/>
    </location>
</feature>
<evidence type="ECO:0000313" key="5">
    <source>
        <dbReference type="EMBL" id="KAF2858748.1"/>
    </source>
</evidence>